<evidence type="ECO:0000313" key="6">
    <source>
        <dbReference type="Proteomes" id="UP001501310"/>
    </source>
</evidence>
<dbReference type="RefSeq" id="WP_344708973.1">
    <property type="nucleotide sequence ID" value="NZ_BAAAZD010000001.1"/>
</dbReference>
<feature type="chain" id="PRO_5045478694" description="peptidylprolyl isomerase" evidence="4">
    <location>
        <begin position="23"/>
        <end position="274"/>
    </location>
</feature>
<keyword evidence="6" id="KW-1185">Reference proteome</keyword>
<comment type="caution">
    <text evidence="5">The sequence shown here is derived from an EMBL/GenBank/DDBJ whole genome shotgun (WGS) entry which is preliminary data.</text>
</comment>
<reference evidence="6" key="1">
    <citation type="journal article" date="2019" name="Int. J. Syst. Evol. Microbiol.">
        <title>The Global Catalogue of Microorganisms (GCM) 10K type strain sequencing project: providing services to taxonomists for standard genome sequencing and annotation.</title>
        <authorList>
            <consortium name="The Broad Institute Genomics Platform"/>
            <consortium name="The Broad Institute Genome Sequencing Center for Infectious Disease"/>
            <person name="Wu L."/>
            <person name="Ma J."/>
        </authorList>
    </citation>
    <scope>NUCLEOTIDE SEQUENCE [LARGE SCALE GENOMIC DNA]</scope>
    <source>
        <strain evidence="6">JCM 16603</strain>
    </source>
</reference>
<dbReference type="PANTHER" id="PTHR47245">
    <property type="entry name" value="PEPTIDYLPROLYL ISOMERASE"/>
    <property type="match status" value="1"/>
</dbReference>
<evidence type="ECO:0000256" key="3">
    <source>
        <dbReference type="ARBA" id="ARBA00023110"/>
    </source>
</evidence>
<evidence type="ECO:0000256" key="4">
    <source>
        <dbReference type="SAM" id="SignalP"/>
    </source>
</evidence>
<name>A0ABP7RQJ1_9SPHN</name>
<evidence type="ECO:0000313" key="5">
    <source>
        <dbReference type="EMBL" id="GAA4000716.1"/>
    </source>
</evidence>
<proteinExistence type="predicted"/>
<comment type="catalytic activity">
    <reaction evidence="1">
        <text>[protein]-peptidylproline (omega=180) = [protein]-peptidylproline (omega=0)</text>
        <dbReference type="Rhea" id="RHEA:16237"/>
        <dbReference type="Rhea" id="RHEA-COMP:10747"/>
        <dbReference type="Rhea" id="RHEA-COMP:10748"/>
        <dbReference type="ChEBI" id="CHEBI:83833"/>
        <dbReference type="ChEBI" id="CHEBI:83834"/>
        <dbReference type="EC" id="5.2.1.8"/>
    </reaction>
</comment>
<evidence type="ECO:0000256" key="1">
    <source>
        <dbReference type="ARBA" id="ARBA00000971"/>
    </source>
</evidence>
<dbReference type="EC" id="5.2.1.8" evidence="2"/>
<dbReference type="Gene3D" id="1.10.8.1040">
    <property type="match status" value="1"/>
</dbReference>
<keyword evidence="3" id="KW-0697">Rotamase</keyword>
<dbReference type="EMBL" id="BAAAZD010000001">
    <property type="protein sequence ID" value="GAA4000716.1"/>
    <property type="molecule type" value="Genomic_DNA"/>
</dbReference>
<dbReference type="Proteomes" id="UP001501310">
    <property type="component" value="Unassembled WGS sequence"/>
</dbReference>
<protein>
    <recommendedName>
        <fullName evidence="2">peptidylprolyl isomerase</fullName>
        <ecNumber evidence="2">5.2.1.8</ecNumber>
    </recommendedName>
</protein>
<dbReference type="InterPro" id="IPR050245">
    <property type="entry name" value="PrsA_foldase"/>
</dbReference>
<keyword evidence="3" id="KW-0413">Isomerase</keyword>
<keyword evidence="4" id="KW-0732">Signal</keyword>
<dbReference type="PANTHER" id="PTHR47245:SF2">
    <property type="entry name" value="PEPTIDYL-PROLYL CIS-TRANS ISOMERASE HP_0175-RELATED"/>
    <property type="match status" value="1"/>
</dbReference>
<gene>
    <name evidence="5" type="ORF">GCM10022211_09050</name>
</gene>
<organism evidence="5 6">
    <name type="scientific">Sphingomonas humi</name>
    <dbReference type="NCBI Taxonomy" id="335630"/>
    <lineage>
        <taxon>Bacteria</taxon>
        <taxon>Pseudomonadati</taxon>
        <taxon>Pseudomonadota</taxon>
        <taxon>Alphaproteobacteria</taxon>
        <taxon>Sphingomonadales</taxon>
        <taxon>Sphingomonadaceae</taxon>
        <taxon>Sphingomonas</taxon>
    </lineage>
</organism>
<dbReference type="PROSITE" id="PS51257">
    <property type="entry name" value="PROKAR_LIPOPROTEIN"/>
    <property type="match status" value="1"/>
</dbReference>
<dbReference type="InterPro" id="IPR027304">
    <property type="entry name" value="Trigger_fact/SurA_dom_sf"/>
</dbReference>
<feature type="signal peptide" evidence="4">
    <location>
        <begin position="1"/>
        <end position="22"/>
    </location>
</feature>
<dbReference type="Pfam" id="PF13623">
    <property type="entry name" value="SurA_N_2"/>
    <property type="match status" value="1"/>
</dbReference>
<dbReference type="SUPFAM" id="SSF109998">
    <property type="entry name" value="Triger factor/SurA peptide-binding domain-like"/>
    <property type="match status" value="1"/>
</dbReference>
<sequence>MRNRALAAVLLLATLTACQKKAEGQTVALVNGEEITSSELNAELANANIPADADKKAITNRILQGLVDRRLLAEQARKDGVDKTPDFIARQRRMNEELLIGMLANRSMDTSKLPTDSEIAAFQAKNPQAFAKREVWKLEQVQYDTPKDKAVTDQIIATKTLDQLTSVLTAARVPFQRGNNQIVTSSIPSELYPQLAGLTAGEPFIVPNGNKSVASVIATRTPAPVDAAAARTEAVNAIRRQSSTNALQQRLKDLRGQAKIEYKAGFGPAETPKK</sequence>
<evidence type="ECO:0000256" key="2">
    <source>
        <dbReference type="ARBA" id="ARBA00013194"/>
    </source>
</evidence>
<accession>A0ABP7RQJ1</accession>